<evidence type="ECO:0000313" key="1">
    <source>
        <dbReference type="EMBL" id="OFI32135.1"/>
    </source>
</evidence>
<name>A0A1E8F894_9ALTE</name>
<dbReference type="OrthoDB" id="95478at2"/>
<dbReference type="STRING" id="1856405.BFC17_07865"/>
<gene>
    <name evidence="1" type="ORF">BFC17_07865</name>
</gene>
<dbReference type="Proteomes" id="UP000176037">
    <property type="component" value="Unassembled WGS sequence"/>
</dbReference>
<sequence>MVIVFGCNRSWISRLIRWRTGSQWSHVGILDEDEAHVIEAKGGAGVLVSDIADFSARYHSIEYRQIDGDLNRARSLIGKPFDNKGIKGVFFRSFNHCPESWFCSELVAYCTTFIPDEYSQYQTPETLYRLSKPCVEQVSEVTEAAI</sequence>
<dbReference type="InterPro" id="IPR038765">
    <property type="entry name" value="Papain-like_cys_pep_sf"/>
</dbReference>
<keyword evidence="2" id="KW-1185">Reference proteome</keyword>
<dbReference type="SUPFAM" id="SSF54001">
    <property type="entry name" value="Cysteine proteinases"/>
    <property type="match status" value="1"/>
</dbReference>
<reference evidence="1 2" key="1">
    <citation type="submission" date="2016-09" db="EMBL/GenBank/DDBJ databases">
        <title>Alteromonas lipolytica, a new species isolated from sea water.</title>
        <authorList>
            <person name="Wu Y.-H."/>
            <person name="Cheng H."/>
            <person name="Xu X.-W."/>
        </authorList>
    </citation>
    <scope>NUCLEOTIDE SEQUENCE [LARGE SCALE GENOMIC DNA]</scope>
    <source>
        <strain evidence="1 2">JW12</strain>
    </source>
</reference>
<comment type="caution">
    <text evidence="1">The sequence shown here is derived from an EMBL/GenBank/DDBJ whole genome shotgun (WGS) entry which is preliminary data.</text>
</comment>
<dbReference type="AlphaFoldDB" id="A0A1E8F894"/>
<organism evidence="1 2">
    <name type="scientific">Alteromonas lipolytica</name>
    <dbReference type="NCBI Taxonomy" id="1856405"/>
    <lineage>
        <taxon>Bacteria</taxon>
        <taxon>Pseudomonadati</taxon>
        <taxon>Pseudomonadota</taxon>
        <taxon>Gammaproteobacteria</taxon>
        <taxon>Alteromonadales</taxon>
        <taxon>Alteromonadaceae</taxon>
        <taxon>Alteromonas/Salinimonas group</taxon>
        <taxon>Alteromonas</taxon>
    </lineage>
</organism>
<proteinExistence type="predicted"/>
<dbReference type="Gene3D" id="3.90.1720.10">
    <property type="entry name" value="endopeptidase domain like (from Nostoc punctiforme)"/>
    <property type="match status" value="1"/>
</dbReference>
<evidence type="ECO:0000313" key="2">
    <source>
        <dbReference type="Proteomes" id="UP000176037"/>
    </source>
</evidence>
<accession>A0A1E8F894</accession>
<protein>
    <submittedName>
        <fullName evidence="1">Uncharacterized protein</fullName>
    </submittedName>
</protein>
<dbReference type="EMBL" id="MJIC01000021">
    <property type="protein sequence ID" value="OFI32135.1"/>
    <property type="molecule type" value="Genomic_DNA"/>
</dbReference>